<dbReference type="EMBL" id="LZYB01000003">
    <property type="protein sequence ID" value="OBV11361.1"/>
    <property type="molecule type" value="Genomic_DNA"/>
</dbReference>
<evidence type="ECO:0000313" key="2">
    <source>
        <dbReference type="EMBL" id="OBV11361.1"/>
    </source>
</evidence>
<feature type="signal peptide" evidence="1">
    <location>
        <begin position="1"/>
        <end position="25"/>
    </location>
</feature>
<name>A0A1A7BI22_9SPHN</name>
<keyword evidence="3" id="KW-1185">Reference proteome</keyword>
<dbReference type="AlphaFoldDB" id="A0A1A7BI22"/>
<reference evidence="2 3" key="1">
    <citation type="submission" date="2016-06" db="EMBL/GenBank/DDBJ databases">
        <title>Genome sequence of Porphyrobacter dokdonensis DSW-74.</title>
        <authorList>
            <person name="Kim J.F."/>
            <person name="Song J.Y."/>
        </authorList>
    </citation>
    <scope>NUCLEOTIDE SEQUENCE [LARGE SCALE GENOMIC DNA]</scope>
    <source>
        <strain evidence="2 3">DSW-74</strain>
    </source>
</reference>
<keyword evidence="1" id="KW-0732">Signal</keyword>
<dbReference type="STRING" id="1300349.I603_1769"/>
<organism evidence="2 3">
    <name type="scientific">Erythrobacter dokdonensis DSW-74</name>
    <dbReference type="NCBI Taxonomy" id="1300349"/>
    <lineage>
        <taxon>Bacteria</taxon>
        <taxon>Pseudomonadati</taxon>
        <taxon>Pseudomonadota</taxon>
        <taxon>Alphaproteobacteria</taxon>
        <taxon>Sphingomonadales</taxon>
        <taxon>Erythrobacteraceae</taxon>
        <taxon>Erythrobacter/Porphyrobacter group</taxon>
        <taxon>Erythrobacter</taxon>
    </lineage>
</organism>
<protein>
    <submittedName>
        <fullName evidence="2">Uncharacterized protein</fullName>
    </submittedName>
</protein>
<dbReference type="Proteomes" id="UP000092484">
    <property type="component" value="Unassembled WGS sequence"/>
</dbReference>
<evidence type="ECO:0000313" key="3">
    <source>
        <dbReference type="Proteomes" id="UP000092484"/>
    </source>
</evidence>
<proteinExistence type="predicted"/>
<sequence>MNLKNAIFAGLLASSVMFGATSAQAQLPDVATVAPGEATDADGTYVVSTINKRITIENGRAYVIDPWTQALIFRIQPGMVTLQNFRKTGPDTYEADDLPMMGKVVFNRQPNGTLQGVVKGLFGEAKYALVPTAYASIGGGAGADAPPAGVAPAPAIVRDRIYQLHVSKARCLGSDLLRKGYGGVFNVRLQDPNGNRVTSKNRNFDVKCTRKGPRDQNYKFYNAGPGALTITVPENGEEVKGMRIGGKNTAGLNINFDNAHSALLMRAINQENLLDVGKTLEDEVIVAGKSGKAQLYVTLTLKRVQ</sequence>
<feature type="chain" id="PRO_5008355127" evidence="1">
    <location>
        <begin position="26"/>
        <end position="305"/>
    </location>
</feature>
<gene>
    <name evidence="2" type="ORF">I603_1769</name>
</gene>
<comment type="caution">
    <text evidence="2">The sequence shown here is derived from an EMBL/GenBank/DDBJ whole genome shotgun (WGS) entry which is preliminary data.</text>
</comment>
<accession>A0A1A7BI22</accession>
<evidence type="ECO:0000256" key="1">
    <source>
        <dbReference type="SAM" id="SignalP"/>
    </source>
</evidence>